<feature type="chain" id="PRO_5005404169" evidence="1">
    <location>
        <begin position="21"/>
        <end position="228"/>
    </location>
</feature>
<dbReference type="AlphaFoldDB" id="A0A023BPR7"/>
<keyword evidence="1" id="KW-0732">Signal</keyword>
<dbReference type="OrthoDB" id="9764953at2"/>
<evidence type="ECO:0000313" key="3">
    <source>
        <dbReference type="Proteomes" id="UP000023541"/>
    </source>
</evidence>
<accession>A0A023BPR7</accession>
<dbReference type="RefSeq" id="WP_034246156.1">
    <property type="nucleotide sequence ID" value="NZ_AQRA01000010.1"/>
</dbReference>
<keyword evidence="3" id="KW-1185">Reference proteome</keyword>
<dbReference type="Proteomes" id="UP000023541">
    <property type="component" value="Unassembled WGS sequence"/>
</dbReference>
<evidence type="ECO:0000313" key="2">
    <source>
        <dbReference type="EMBL" id="EZH71944.1"/>
    </source>
</evidence>
<dbReference type="Gene3D" id="3.40.50.1820">
    <property type="entry name" value="alpha/beta hydrolase"/>
    <property type="match status" value="1"/>
</dbReference>
<dbReference type="SUPFAM" id="SSF53474">
    <property type="entry name" value="alpha/beta-Hydrolases"/>
    <property type="match status" value="1"/>
</dbReference>
<evidence type="ECO:0000256" key="1">
    <source>
        <dbReference type="SAM" id="SignalP"/>
    </source>
</evidence>
<sequence>MKAFLIYIVALFVNTSFLSAQTKGFKRYKAFNGITFEYTVLLPKGYDNNKSYNTAVAFAAVDAKNDQTIWSVNNLWKNHKNYDYIIIIPKVPVNEPDWLSHPIHHGFNDFLKFVKKSYKVKHQKIHFIGYKDGCIPAQTYITALEYPPASLTLLSSNYWEHYNNKEYTLLTQLKIPIRLFYTKKDKNASQVKQNIVKKLKSLNIDVQYKIIDTYTEELDNLLLKKAEN</sequence>
<dbReference type="InterPro" id="IPR029058">
    <property type="entry name" value="AB_hydrolase_fold"/>
</dbReference>
<feature type="signal peptide" evidence="1">
    <location>
        <begin position="1"/>
        <end position="20"/>
    </location>
</feature>
<dbReference type="EMBL" id="AQRA01000010">
    <property type="protein sequence ID" value="EZH71944.1"/>
    <property type="molecule type" value="Genomic_DNA"/>
</dbReference>
<dbReference type="STRING" id="1317122.ATO12_04815"/>
<gene>
    <name evidence="2" type="ORF">ATO12_04815</name>
</gene>
<organism evidence="2 3">
    <name type="scientific">Aquimarina atlantica</name>
    <dbReference type="NCBI Taxonomy" id="1317122"/>
    <lineage>
        <taxon>Bacteria</taxon>
        <taxon>Pseudomonadati</taxon>
        <taxon>Bacteroidota</taxon>
        <taxon>Flavobacteriia</taxon>
        <taxon>Flavobacteriales</taxon>
        <taxon>Flavobacteriaceae</taxon>
        <taxon>Aquimarina</taxon>
    </lineage>
</organism>
<dbReference type="eggNOG" id="ENOG5030ZJT">
    <property type="taxonomic scope" value="Bacteria"/>
</dbReference>
<comment type="caution">
    <text evidence="2">The sequence shown here is derived from an EMBL/GenBank/DDBJ whole genome shotgun (WGS) entry which is preliminary data.</text>
</comment>
<reference evidence="2 3" key="1">
    <citation type="submission" date="2014-04" db="EMBL/GenBank/DDBJ databases">
        <title>Aquimarina sp. 22II-S11-z7 Genome Sequencing.</title>
        <authorList>
            <person name="Lai Q."/>
        </authorList>
    </citation>
    <scope>NUCLEOTIDE SEQUENCE [LARGE SCALE GENOMIC DNA]</scope>
    <source>
        <strain evidence="2 3">22II-S11-z7</strain>
    </source>
</reference>
<name>A0A023BPR7_9FLAO</name>
<proteinExistence type="predicted"/>
<protein>
    <submittedName>
        <fullName evidence="2">Uncharacterized protein</fullName>
    </submittedName>
</protein>